<name>A0A6H2DMT8_9SPHN</name>
<feature type="transmembrane region" description="Helical" evidence="1">
    <location>
        <begin position="184"/>
        <end position="202"/>
    </location>
</feature>
<dbReference type="AlphaFoldDB" id="A0A6H2DMT8"/>
<organism evidence="2 3">
    <name type="scientific">Parasphingorhabdus halotolerans</name>
    <dbReference type="NCBI Taxonomy" id="2725558"/>
    <lineage>
        <taxon>Bacteria</taxon>
        <taxon>Pseudomonadati</taxon>
        <taxon>Pseudomonadota</taxon>
        <taxon>Alphaproteobacteria</taxon>
        <taxon>Sphingomonadales</taxon>
        <taxon>Sphingomonadaceae</taxon>
        <taxon>Parasphingorhabdus</taxon>
    </lineage>
</organism>
<keyword evidence="1" id="KW-0472">Membrane</keyword>
<evidence type="ECO:0000313" key="3">
    <source>
        <dbReference type="Proteomes" id="UP000501600"/>
    </source>
</evidence>
<protein>
    <submittedName>
        <fullName evidence="2">Uncharacterized protein</fullName>
    </submittedName>
</protein>
<dbReference type="EMBL" id="CP051217">
    <property type="protein sequence ID" value="QJB69447.1"/>
    <property type="molecule type" value="Genomic_DNA"/>
</dbReference>
<keyword evidence="1" id="KW-1133">Transmembrane helix</keyword>
<gene>
    <name evidence="2" type="ORF">HF685_09265</name>
</gene>
<dbReference type="Proteomes" id="UP000501600">
    <property type="component" value="Chromosome"/>
</dbReference>
<accession>A0A6H2DMT8</accession>
<proteinExistence type="predicted"/>
<evidence type="ECO:0000256" key="1">
    <source>
        <dbReference type="SAM" id="Phobius"/>
    </source>
</evidence>
<sequence length="208" mass="23076">MSRSVNLVECEIFDRQQISESNCREAERQNSAIEAGIAGLNYDKIMYVDPKTPYPVTLLLGTKADPELEIETAPSDDQVTQTISGFQLSDFMAIELTGDGFTIEPRGEVQKRLVGDRQESWRWMVSPTVTGKRRLEVKIKTKICIDGKCVEKNKKPKYYPVEVVVKPKPISESILGGLSTLQKILVALASVVAAAAGLWAALRKFNQS</sequence>
<evidence type="ECO:0000313" key="2">
    <source>
        <dbReference type="EMBL" id="QJB69447.1"/>
    </source>
</evidence>
<keyword evidence="1" id="KW-0812">Transmembrane</keyword>
<dbReference type="RefSeq" id="WP_168819501.1">
    <property type="nucleotide sequence ID" value="NZ_CP051217.1"/>
</dbReference>
<dbReference type="KEGG" id="phao:HF685_09265"/>
<reference evidence="2 3" key="1">
    <citation type="submission" date="2020-04" db="EMBL/GenBank/DDBJ databases">
        <title>Genome sequence for Sphingorhabdus sp. strain M1.</title>
        <authorList>
            <person name="Park S.-J."/>
        </authorList>
    </citation>
    <scope>NUCLEOTIDE SEQUENCE [LARGE SCALE GENOMIC DNA]</scope>
    <source>
        <strain evidence="2 3">JK6</strain>
    </source>
</reference>
<keyword evidence="3" id="KW-1185">Reference proteome</keyword>